<proteinExistence type="predicted"/>
<keyword evidence="2" id="KW-1185">Reference proteome</keyword>
<dbReference type="EMBL" id="PTRA01000009">
    <property type="protein sequence ID" value="PQA53380.1"/>
    <property type="molecule type" value="Genomic_DNA"/>
</dbReference>
<comment type="caution">
    <text evidence="1">The sequence shown here is derived from an EMBL/GenBank/DDBJ whole genome shotgun (WGS) entry which is preliminary data.</text>
</comment>
<evidence type="ECO:0000313" key="2">
    <source>
        <dbReference type="Proteomes" id="UP000239590"/>
    </source>
</evidence>
<name>A0A2S7IEZ8_9BACT</name>
<dbReference type="Proteomes" id="UP000239590">
    <property type="component" value="Unassembled WGS sequence"/>
</dbReference>
<dbReference type="AlphaFoldDB" id="A0A2S7IEZ8"/>
<organism evidence="1 2">
    <name type="scientific">Siphonobacter curvatus</name>
    <dbReference type="NCBI Taxonomy" id="2094562"/>
    <lineage>
        <taxon>Bacteria</taxon>
        <taxon>Pseudomonadati</taxon>
        <taxon>Bacteroidota</taxon>
        <taxon>Cytophagia</taxon>
        <taxon>Cytophagales</taxon>
        <taxon>Cytophagaceae</taxon>
        <taxon>Siphonobacter</taxon>
    </lineage>
</organism>
<reference evidence="2" key="1">
    <citation type="submission" date="2018-02" db="EMBL/GenBank/DDBJ databases">
        <title>Genome sequencing of Solimonas sp. HR-BB.</title>
        <authorList>
            <person name="Lee Y."/>
            <person name="Jeon C.O."/>
        </authorList>
    </citation>
    <scope>NUCLEOTIDE SEQUENCE [LARGE SCALE GENOMIC DNA]</scope>
    <source>
        <strain evidence="2">HR-U</strain>
    </source>
</reference>
<sequence>MFTGSLFPQTDIEEVYKIPGLLTHFQEHRAKLQPDLSFWGFLQMHYSPSSEHAKTPHPHTKIPFYNHLSAGFLFVISEFKATLEKLVVTFFSCNHQFQYLNAYAYQTCGSLLRPPQFG</sequence>
<protein>
    <submittedName>
        <fullName evidence="1">Uncharacterized protein</fullName>
    </submittedName>
</protein>
<gene>
    <name evidence="1" type="ORF">C5O19_24340</name>
</gene>
<accession>A0A2S7IEZ8</accession>
<evidence type="ECO:0000313" key="1">
    <source>
        <dbReference type="EMBL" id="PQA53380.1"/>
    </source>
</evidence>